<gene>
    <name evidence="2" type="ORF">EUBIFOR_02107</name>
</gene>
<evidence type="ECO:0000313" key="3">
    <source>
        <dbReference type="Proteomes" id="UP000004315"/>
    </source>
</evidence>
<keyword evidence="3" id="KW-1185">Reference proteome</keyword>
<organism evidence="2 3">
    <name type="scientific">Holdemanella biformis DSM 3989</name>
    <dbReference type="NCBI Taxonomy" id="518637"/>
    <lineage>
        <taxon>Bacteria</taxon>
        <taxon>Bacillati</taxon>
        <taxon>Bacillota</taxon>
        <taxon>Erysipelotrichia</taxon>
        <taxon>Erysipelotrichales</taxon>
        <taxon>Erysipelotrichaceae</taxon>
        <taxon>Holdemanella</taxon>
    </lineage>
</organism>
<dbReference type="HOGENOM" id="CLU_1903828_0_0_9"/>
<protein>
    <submittedName>
        <fullName evidence="2">Uncharacterized protein</fullName>
    </submittedName>
</protein>
<name>B7CD28_9FIRM</name>
<feature type="chain" id="PRO_5002851812" evidence="1">
    <location>
        <begin position="46"/>
        <end position="133"/>
    </location>
</feature>
<dbReference type="EMBL" id="ABYT01000109">
    <property type="protein sequence ID" value="EEC89333.1"/>
    <property type="molecule type" value="Genomic_DNA"/>
</dbReference>
<evidence type="ECO:0000313" key="2">
    <source>
        <dbReference type="EMBL" id="EEC89333.1"/>
    </source>
</evidence>
<feature type="signal peptide" evidence="1">
    <location>
        <begin position="1"/>
        <end position="45"/>
    </location>
</feature>
<accession>B7CD28</accession>
<sequence>MQSEYNEDRKRFRKKRRRKRLMKKRTMHILCLSAVVTVCTFKAFAASYHEPIQVEGPTINVDADSKVQAQQYVDFKFKGLKNSQHIILVKDGGYLLNEDGSDVDKSDLQDGDRIITVKQAKEIEKASYLEDED</sequence>
<dbReference type="Proteomes" id="UP000004315">
    <property type="component" value="Unassembled WGS sequence"/>
</dbReference>
<comment type="caution">
    <text evidence="2">The sequence shown here is derived from an EMBL/GenBank/DDBJ whole genome shotgun (WGS) entry which is preliminary data.</text>
</comment>
<keyword evidence="1" id="KW-0732">Signal</keyword>
<dbReference type="AlphaFoldDB" id="B7CD28"/>
<dbReference type="STRING" id="518637.EUBIFOR_02107"/>
<proteinExistence type="predicted"/>
<reference evidence="2 3" key="1">
    <citation type="submission" date="2008-11" db="EMBL/GenBank/DDBJ databases">
        <title>Draft genome sequence of Eubacterium biforme (DSM 3989).</title>
        <authorList>
            <person name="Sudarsanam P."/>
            <person name="Ley R."/>
            <person name="Guruge J."/>
            <person name="Turnbaugh P.J."/>
            <person name="Mahowald M."/>
            <person name="Liep D."/>
            <person name="Gordon J."/>
        </authorList>
    </citation>
    <scope>NUCLEOTIDE SEQUENCE [LARGE SCALE GENOMIC DNA]</scope>
    <source>
        <strain evidence="2 3">DSM 3989</strain>
    </source>
</reference>
<evidence type="ECO:0000256" key="1">
    <source>
        <dbReference type="SAM" id="SignalP"/>
    </source>
</evidence>